<gene>
    <name evidence="2" type="ORF">PoB_003037000</name>
</gene>
<accession>A0AAV4A6R5</accession>
<evidence type="ECO:0000256" key="1">
    <source>
        <dbReference type="SAM" id="MobiDB-lite"/>
    </source>
</evidence>
<reference evidence="2 3" key="1">
    <citation type="journal article" date="2021" name="Elife">
        <title>Chloroplast acquisition without the gene transfer in kleptoplastic sea slugs, Plakobranchus ocellatus.</title>
        <authorList>
            <person name="Maeda T."/>
            <person name="Takahashi S."/>
            <person name="Yoshida T."/>
            <person name="Shimamura S."/>
            <person name="Takaki Y."/>
            <person name="Nagai Y."/>
            <person name="Toyoda A."/>
            <person name="Suzuki Y."/>
            <person name="Arimoto A."/>
            <person name="Ishii H."/>
            <person name="Satoh N."/>
            <person name="Nishiyama T."/>
            <person name="Hasebe M."/>
            <person name="Maruyama T."/>
            <person name="Minagawa J."/>
            <person name="Obokata J."/>
            <person name="Shigenobu S."/>
        </authorList>
    </citation>
    <scope>NUCLEOTIDE SEQUENCE [LARGE SCALE GENOMIC DNA]</scope>
</reference>
<feature type="region of interest" description="Disordered" evidence="1">
    <location>
        <begin position="1"/>
        <end position="20"/>
    </location>
</feature>
<protein>
    <submittedName>
        <fullName evidence="2">Uncharacterized protein</fullName>
    </submittedName>
</protein>
<dbReference type="AlphaFoldDB" id="A0AAV4A6R5"/>
<sequence length="85" mass="9414">MGAALVKTSGTFNKPRQGKLEPIWRRDLRTRAATTAENSLPKRDQAALLALNIPQSLLPEARADDDGDAKPRADVYHVLVFHHLT</sequence>
<evidence type="ECO:0000313" key="3">
    <source>
        <dbReference type="Proteomes" id="UP000735302"/>
    </source>
</evidence>
<dbReference type="Proteomes" id="UP000735302">
    <property type="component" value="Unassembled WGS sequence"/>
</dbReference>
<comment type="caution">
    <text evidence="2">The sequence shown here is derived from an EMBL/GenBank/DDBJ whole genome shotgun (WGS) entry which is preliminary data.</text>
</comment>
<organism evidence="2 3">
    <name type="scientific">Plakobranchus ocellatus</name>
    <dbReference type="NCBI Taxonomy" id="259542"/>
    <lineage>
        <taxon>Eukaryota</taxon>
        <taxon>Metazoa</taxon>
        <taxon>Spiralia</taxon>
        <taxon>Lophotrochozoa</taxon>
        <taxon>Mollusca</taxon>
        <taxon>Gastropoda</taxon>
        <taxon>Heterobranchia</taxon>
        <taxon>Euthyneura</taxon>
        <taxon>Panpulmonata</taxon>
        <taxon>Sacoglossa</taxon>
        <taxon>Placobranchoidea</taxon>
        <taxon>Plakobranchidae</taxon>
        <taxon>Plakobranchus</taxon>
    </lineage>
</organism>
<dbReference type="EMBL" id="BLXT01003731">
    <property type="protein sequence ID" value="GFO03865.1"/>
    <property type="molecule type" value="Genomic_DNA"/>
</dbReference>
<proteinExistence type="predicted"/>
<keyword evidence="3" id="KW-1185">Reference proteome</keyword>
<name>A0AAV4A6R5_9GAST</name>
<evidence type="ECO:0000313" key="2">
    <source>
        <dbReference type="EMBL" id="GFO03865.1"/>
    </source>
</evidence>